<feature type="chain" id="PRO_5041377979" evidence="1">
    <location>
        <begin position="35"/>
        <end position="281"/>
    </location>
</feature>
<keyword evidence="1" id="KW-0732">Signal</keyword>
<evidence type="ECO:0000313" key="3">
    <source>
        <dbReference type="Proteomes" id="UP001177140"/>
    </source>
</evidence>
<dbReference type="PRINTS" id="PR01217">
    <property type="entry name" value="PRICHEXTENSN"/>
</dbReference>
<protein>
    <submittedName>
        <fullName evidence="2">Uncharacterized protein</fullName>
    </submittedName>
</protein>
<dbReference type="AlphaFoldDB" id="A0AA41SAX5"/>
<reference evidence="2" key="1">
    <citation type="submission" date="2022-03" db="EMBL/GenBank/DDBJ databases">
        <title>A functionally conserved STORR gene fusion in Papaver species that diverged 16.8 million years ago.</title>
        <authorList>
            <person name="Catania T."/>
        </authorList>
    </citation>
    <scope>NUCLEOTIDE SEQUENCE</scope>
    <source>
        <strain evidence="2">S-191538</strain>
    </source>
</reference>
<evidence type="ECO:0000256" key="1">
    <source>
        <dbReference type="SAM" id="SignalP"/>
    </source>
</evidence>
<gene>
    <name evidence="2" type="ORF">MKW94_009483</name>
</gene>
<proteinExistence type="predicted"/>
<keyword evidence="3" id="KW-1185">Reference proteome</keyword>
<feature type="signal peptide" evidence="1">
    <location>
        <begin position="1"/>
        <end position="34"/>
    </location>
</feature>
<organism evidence="2 3">
    <name type="scientific">Papaver nudicaule</name>
    <name type="common">Iceland poppy</name>
    <dbReference type="NCBI Taxonomy" id="74823"/>
    <lineage>
        <taxon>Eukaryota</taxon>
        <taxon>Viridiplantae</taxon>
        <taxon>Streptophyta</taxon>
        <taxon>Embryophyta</taxon>
        <taxon>Tracheophyta</taxon>
        <taxon>Spermatophyta</taxon>
        <taxon>Magnoliopsida</taxon>
        <taxon>Ranunculales</taxon>
        <taxon>Papaveraceae</taxon>
        <taxon>Papaveroideae</taxon>
        <taxon>Papaver</taxon>
    </lineage>
</organism>
<accession>A0AA41SAX5</accession>
<evidence type="ECO:0000313" key="2">
    <source>
        <dbReference type="EMBL" id="MCL7029743.1"/>
    </source>
</evidence>
<dbReference type="EMBL" id="JAJJMA010093713">
    <property type="protein sequence ID" value="MCL7029743.1"/>
    <property type="molecule type" value="Genomic_DNA"/>
</dbReference>
<name>A0AA41SAX5_PAPNU</name>
<comment type="caution">
    <text evidence="2">The sequence shown here is derived from an EMBL/GenBank/DDBJ whole genome shotgun (WGS) entry which is preliminary data.</text>
</comment>
<dbReference type="Proteomes" id="UP001177140">
    <property type="component" value="Unassembled WGS sequence"/>
</dbReference>
<sequence length="281" mass="30016">MSIAKRRSPAGFLQASHLLAILVCLSVCTKMASATAWWENICYPGEVYLEGVDISSCVECRDWCSSWCGFFQGSVVKDPCQVSSSTVNCQCCCRVPSSPSIPIPPPPTPADFSPDNDLNICTSGQKYIEIFYVFPQTQLQTCAQRSLCEKTCATEGLTSVRDECIGHADFQANNFTLLEQCCCVTPSPPPPSPSPPPPPPSPPPPPPPLSNICQSPSDKYFELHSSCGDCLGNCKSICSALGSSVKSSKCTLRLSRPILSSALCQCCCTTPPPPPPPGIPT</sequence>